<dbReference type="PROSITE" id="PS00201">
    <property type="entry name" value="FLAVODOXIN"/>
    <property type="match status" value="1"/>
</dbReference>
<protein>
    <submittedName>
        <fullName evidence="4">Flavodoxin domain-containing protein</fullName>
    </submittedName>
</protein>
<keyword evidence="2" id="KW-0249">Electron transport</keyword>
<dbReference type="Pfam" id="PF00258">
    <property type="entry name" value="Flavodoxin_1"/>
    <property type="match status" value="1"/>
</dbReference>
<feature type="domain" description="Flavodoxin-like" evidence="3">
    <location>
        <begin position="4"/>
        <end position="140"/>
    </location>
</feature>
<dbReference type="PANTHER" id="PTHR32145">
    <property type="entry name" value="DIFLAVIN FLAVOPROTEIN A 2-RELATED"/>
    <property type="match status" value="1"/>
</dbReference>
<name>A0AAE3AEF1_9FIRM</name>
<evidence type="ECO:0000256" key="2">
    <source>
        <dbReference type="ARBA" id="ARBA00022982"/>
    </source>
</evidence>
<gene>
    <name evidence="4" type="ORF">LKD37_16255</name>
</gene>
<accession>A0AAE3AEF1</accession>
<proteinExistence type="predicted"/>
<dbReference type="PANTHER" id="PTHR32145:SF11">
    <property type="entry name" value="DIFLAVIN FLAVOPROTEIN A 2-RELATED"/>
    <property type="match status" value="1"/>
</dbReference>
<reference evidence="4" key="1">
    <citation type="submission" date="2021-10" db="EMBL/GenBank/DDBJ databases">
        <title>Anaerobic single-cell dispensing facilitates the cultivation of human gut bacteria.</title>
        <authorList>
            <person name="Afrizal A."/>
        </authorList>
    </citation>
    <scope>NUCLEOTIDE SEQUENCE</scope>
    <source>
        <strain evidence="4">CLA-AA-H272</strain>
    </source>
</reference>
<dbReference type="InterPro" id="IPR051285">
    <property type="entry name" value="NADH_oxidoreductase_modular"/>
</dbReference>
<comment type="caution">
    <text evidence="4">The sequence shown here is derived from an EMBL/GenBank/DDBJ whole genome shotgun (WGS) entry which is preliminary data.</text>
</comment>
<dbReference type="GO" id="GO:0016651">
    <property type="term" value="F:oxidoreductase activity, acting on NAD(P)H"/>
    <property type="evidence" value="ECO:0007669"/>
    <property type="project" value="UniProtKB-ARBA"/>
</dbReference>
<keyword evidence="5" id="KW-1185">Reference proteome</keyword>
<keyword evidence="1" id="KW-0813">Transport</keyword>
<sequence length="141" mass="14799">MKKTLVIYWSGTGNTEAMAGAVLEGMKAAGADAALLTPDQVTPASLSGVSSVAMGCPAMGSEVLEEMEFQPMFDSIKNQMGGKAVGLFGSFGWGDGEWMRSWEKDCDDAGINRVCDSITCCEAPDDDVLAACQAMGRKLAE</sequence>
<dbReference type="SUPFAM" id="SSF52218">
    <property type="entry name" value="Flavoproteins"/>
    <property type="match status" value="1"/>
</dbReference>
<dbReference type="InterPro" id="IPR029039">
    <property type="entry name" value="Flavoprotein-like_sf"/>
</dbReference>
<dbReference type="GO" id="GO:0010181">
    <property type="term" value="F:FMN binding"/>
    <property type="evidence" value="ECO:0007669"/>
    <property type="project" value="InterPro"/>
</dbReference>
<dbReference type="EMBL" id="JAJEPW010000094">
    <property type="protein sequence ID" value="MCC2131027.1"/>
    <property type="molecule type" value="Genomic_DNA"/>
</dbReference>
<dbReference type="InterPro" id="IPR001226">
    <property type="entry name" value="Flavodoxin_CS"/>
</dbReference>
<evidence type="ECO:0000313" key="5">
    <source>
        <dbReference type="Proteomes" id="UP001199319"/>
    </source>
</evidence>
<dbReference type="PROSITE" id="PS50902">
    <property type="entry name" value="FLAVODOXIN_LIKE"/>
    <property type="match status" value="1"/>
</dbReference>
<dbReference type="RefSeq" id="WP_302930145.1">
    <property type="nucleotide sequence ID" value="NZ_JAJEPW010000094.1"/>
</dbReference>
<evidence type="ECO:0000256" key="1">
    <source>
        <dbReference type="ARBA" id="ARBA00022448"/>
    </source>
</evidence>
<organism evidence="4 5">
    <name type="scientific">Brotocaccenecus cirricatena</name>
    <dbReference type="NCBI Taxonomy" id="3064195"/>
    <lineage>
        <taxon>Bacteria</taxon>
        <taxon>Bacillati</taxon>
        <taxon>Bacillota</taxon>
        <taxon>Clostridia</taxon>
        <taxon>Eubacteriales</taxon>
        <taxon>Oscillospiraceae</taxon>
        <taxon>Brotocaccenecus</taxon>
    </lineage>
</organism>
<evidence type="ECO:0000259" key="3">
    <source>
        <dbReference type="PROSITE" id="PS50902"/>
    </source>
</evidence>
<dbReference type="AlphaFoldDB" id="A0AAE3AEF1"/>
<evidence type="ECO:0000313" key="4">
    <source>
        <dbReference type="EMBL" id="MCC2131027.1"/>
    </source>
</evidence>
<dbReference type="InterPro" id="IPR008254">
    <property type="entry name" value="Flavodoxin/NO_synth"/>
</dbReference>
<dbReference type="GO" id="GO:0009055">
    <property type="term" value="F:electron transfer activity"/>
    <property type="evidence" value="ECO:0007669"/>
    <property type="project" value="InterPro"/>
</dbReference>
<dbReference type="Proteomes" id="UP001199319">
    <property type="component" value="Unassembled WGS sequence"/>
</dbReference>
<dbReference type="Gene3D" id="3.40.50.360">
    <property type="match status" value="1"/>
</dbReference>